<evidence type="ECO:0000313" key="2">
    <source>
        <dbReference type="EMBL" id="QQY84799.1"/>
    </source>
</evidence>
<name>A0A7U1G3A5_9CHLO</name>
<dbReference type="InterPro" id="IPR027417">
    <property type="entry name" value="P-loop_NTPase"/>
</dbReference>
<dbReference type="EMBL" id="MW315772">
    <property type="protein sequence ID" value="QQY84799.1"/>
    <property type="molecule type" value="Genomic_DNA"/>
</dbReference>
<sequence length="725" mass="82905">MVKPVVAVYYTVAPCLHHICFFYKKEIRKFRFFSKFFFSKNKFLLSCNRVWQELKQLTSKMGKTKQNEKNNEKANTFSFTCTFSPINEETLTLAGKKKYNFLMTSFDRKNLKFIEKNYNNRSFIEALCIPSLDDVEFTLDDICASERAVILNKIWMRLPHAELVVELQAGEEKWFLTEGISQVSSKRLKLQETTKSLVLAYVENWFSDIFGYYVPKGLLERQVLEAFLLKLKGIQLKQQEMEKELEKQTPPVFRLLFENATYFLDSRYGVLVESKILSPAKEFYAGSLPDGTYVKEEDISSLTVEKAEQLLTRASELFVKSPISRFLKILTGNSDSKLMVIRSFMRRCVTAPFDGNIFQSGICFFGEPGTAKTSLLSLFIQMALAHGEIAQSANQFENSRLINKNLWFAPDFKEATAKFAERIRTLLGRDPVRYEVKGKEIFGAFPNIGQIIFISNNAPNLFPRIWTDETLRGKIIPLYLNQEIPEEFMLSNLSDYLDAYIPLLLVWALYIPHVFLEQQVRAKAITNLLAAENLLPKNFVEYPVLNEFAAENLVGCDLEVLKDAPLAQKSVEVQELRKAYKAWCAANGIKQESTGDFIKTLQKVLKQDYNIETRVTKPGQRGTLRKLLLCGVVFSNSTFVTNTEKTTAGSGKVPSTNSAYKNIEILPRFVTPWPNVAPFNFHGFSAKSSFSKMVILDKESLDIQVFDNAQVKLDHQLFSESPDNS</sequence>
<keyword evidence="2" id="KW-0934">Plastid</keyword>
<reference evidence="2" key="1">
    <citation type="submission" date="2020-11" db="EMBL/GenBank/DDBJ databases">
        <title>The Chloroplast Genome of the Green Alga Chaetophora lobata.</title>
        <authorList>
            <person name="Liu B."/>
        </authorList>
    </citation>
    <scope>NUCLEOTIDE SEQUENCE</scope>
</reference>
<dbReference type="Pfam" id="PF19263">
    <property type="entry name" value="DUF5906"/>
    <property type="match status" value="1"/>
</dbReference>
<gene>
    <name evidence="2" type="primary">orf726</name>
</gene>
<dbReference type="SUPFAM" id="SSF52540">
    <property type="entry name" value="P-loop containing nucleoside triphosphate hydrolases"/>
    <property type="match status" value="1"/>
</dbReference>
<organism evidence="2">
    <name type="scientific">Chaetophora lobata</name>
    <dbReference type="NCBI Taxonomy" id="1249516"/>
    <lineage>
        <taxon>Eukaryota</taxon>
        <taxon>Viridiplantae</taxon>
        <taxon>Chlorophyta</taxon>
        <taxon>core chlorophytes</taxon>
        <taxon>Chlorophyceae</taxon>
        <taxon>OCC clade</taxon>
        <taxon>Chaetophorales</taxon>
        <taxon>Chaetophoraceae</taxon>
        <taxon>Chaetophora</taxon>
    </lineage>
</organism>
<feature type="domain" description="NrS-1 polymerase-like helicase" evidence="1">
    <location>
        <begin position="365"/>
        <end position="463"/>
    </location>
</feature>
<geneLocation type="chloroplast" evidence="2"/>
<accession>A0A7U1G3A5</accession>
<dbReference type="AlphaFoldDB" id="A0A7U1G3A5"/>
<proteinExistence type="predicted"/>
<keyword evidence="2" id="KW-0150">Chloroplast</keyword>
<protein>
    <recommendedName>
        <fullName evidence="1">NrS-1 polymerase-like helicase domain-containing protein</fullName>
    </recommendedName>
</protein>
<evidence type="ECO:0000259" key="1">
    <source>
        <dbReference type="Pfam" id="PF19263"/>
    </source>
</evidence>
<dbReference type="InterPro" id="IPR045455">
    <property type="entry name" value="NrS-1_pol-like_helicase"/>
</dbReference>
<dbReference type="Gene3D" id="3.40.50.300">
    <property type="entry name" value="P-loop containing nucleotide triphosphate hydrolases"/>
    <property type="match status" value="1"/>
</dbReference>